<accession>K0WZ90</accession>
<dbReference type="Pfam" id="PF01943">
    <property type="entry name" value="Polysacc_synt"/>
    <property type="match status" value="1"/>
</dbReference>
<reference evidence="7 8" key="1">
    <citation type="submission" date="2012-08" db="EMBL/GenBank/DDBJ databases">
        <title>The Genome Sequence of Barnesiella intestinihominis YIT 11860.</title>
        <authorList>
            <consortium name="The Broad Institute Genome Sequencing Platform"/>
            <person name="Earl A."/>
            <person name="Ward D."/>
            <person name="Feldgarden M."/>
            <person name="Gevers D."/>
            <person name="Morotomi M."/>
            <person name="Walker B."/>
            <person name="Young S.K."/>
            <person name="Zeng Q."/>
            <person name="Gargeya S."/>
            <person name="Fitzgerald M."/>
            <person name="Haas B."/>
            <person name="Abouelleil A."/>
            <person name="Alvarado L."/>
            <person name="Arachchi H.M."/>
            <person name="Berlin A.M."/>
            <person name="Chapman S.B."/>
            <person name="Goldberg J."/>
            <person name="Griggs A."/>
            <person name="Gujja S."/>
            <person name="Hansen M."/>
            <person name="Howarth C."/>
            <person name="Imamovic A."/>
            <person name="Larimer J."/>
            <person name="McCowen C."/>
            <person name="Montmayeur A."/>
            <person name="Murphy C."/>
            <person name="Neiman D."/>
            <person name="Pearson M."/>
            <person name="Priest M."/>
            <person name="Roberts A."/>
            <person name="Saif S."/>
            <person name="Shea T."/>
            <person name="Sisk P."/>
            <person name="Sykes S."/>
            <person name="Wortman J."/>
            <person name="Nusbaum C."/>
            <person name="Birren B."/>
        </authorList>
    </citation>
    <scope>NUCLEOTIDE SEQUENCE [LARGE SCALE GENOMIC DNA]</scope>
    <source>
        <strain evidence="7 8">YIT 11860</strain>
    </source>
</reference>
<dbReference type="InterPro" id="IPR002797">
    <property type="entry name" value="Polysacc_synth"/>
</dbReference>
<feature type="transmembrane region" description="Helical" evidence="6">
    <location>
        <begin position="325"/>
        <end position="344"/>
    </location>
</feature>
<dbReference type="eggNOG" id="COG2244">
    <property type="taxonomic scope" value="Bacteria"/>
</dbReference>
<dbReference type="PANTHER" id="PTHR30250">
    <property type="entry name" value="PST FAMILY PREDICTED COLANIC ACID TRANSPORTER"/>
    <property type="match status" value="1"/>
</dbReference>
<keyword evidence="5 6" id="KW-0472">Membrane</keyword>
<evidence type="ECO:0000256" key="3">
    <source>
        <dbReference type="ARBA" id="ARBA00022692"/>
    </source>
</evidence>
<keyword evidence="8" id="KW-1185">Reference proteome</keyword>
<dbReference type="GO" id="GO:0005886">
    <property type="term" value="C:plasma membrane"/>
    <property type="evidence" value="ECO:0007669"/>
    <property type="project" value="UniProtKB-SubCell"/>
</dbReference>
<dbReference type="EMBL" id="ADLE01000008">
    <property type="protein sequence ID" value="EJZ64508.1"/>
    <property type="molecule type" value="Genomic_DNA"/>
</dbReference>
<evidence type="ECO:0000256" key="6">
    <source>
        <dbReference type="SAM" id="Phobius"/>
    </source>
</evidence>
<feature type="transmembrane region" description="Helical" evidence="6">
    <location>
        <begin position="41"/>
        <end position="60"/>
    </location>
</feature>
<feature type="transmembrane region" description="Helical" evidence="6">
    <location>
        <begin position="433"/>
        <end position="450"/>
    </location>
</feature>
<dbReference type="OrthoDB" id="3249502at2"/>
<dbReference type="HOGENOM" id="CLU_022017_7_4_10"/>
<feature type="transmembrane region" description="Helical" evidence="6">
    <location>
        <begin position="379"/>
        <end position="399"/>
    </location>
</feature>
<keyword evidence="2" id="KW-1003">Cell membrane</keyword>
<keyword evidence="4 6" id="KW-1133">Transmembrane helix</keyword>
<feature type="transmembrane region" description="Helical" evidence="6">
    <location>
        <begin position="89"/>
        <end position="107"/>
    </location>
</feature>
<evidence type="ECO:0000313" key="8">
    <source>
        <dbReference type="Proteomes" id="UP000006044"/>
    </source>
</evidence>
<feature type="transmembrane region" description="Helical" evidence="6">
    <location>
        <begin position="12"/>
        <end position="35"/>
    </location>
</feature>
<dbReference type="PANTHER" id="PTHR30250:SF11">
    <property type="entry name" value="O-ANTIGEN TRANSPORTER-RELATED"/>
    <property type="match status" value="1"/>
</dbReference>
<dbReference type="InterPro" id="IPR050833">
    <property type="entry name" value="Poly_Biosynth_Transport"/>
</dbReference>
<evidence type="ECO:0000256" key="1">
    <source>
        <dbReference type="ARBA" id="ARBA00004651"/>
    </source>
</evidence>
<feature type="transmembrane region" description="Helical" evidence="6">
    <location>
        <begin position="411"/>
        <end position="427"/>
    </location>
</feature>
<evidence type="ECO:0000256" key="2">
    <source>
        <dbReference type="ARBA" id="ARBA00022475"/>
    </source>
</evidence>
<feature type="transmembrane region" description="Helical" evidence="6">
    <location>
        <begin position="209"/>
        <end position="227"/>
    </location>
</feature>
<feature type="transmembrane region" description="Helical" evidence="6">
    <location>
        <begin position="356"/>
        <end position="373"/>
    </location>
</feature>
<dbReference type="GeneID" id="77848289"/>
<dbReference type="PATRIC" id="fig|742726.3.peg.1049"/>
<protein>
    <submittedName>
        <fullName evidence="7">Uncharacterized protein</fullName>
    </submittedName>
</protein>
<feature type="transmembrane region" description="Helical" evidence="6">
    <location>
        <begin position="113"/>
        <end position="130"/>
    </location>
</feature>
<evidence type="ECO:0000256" key="5">
    <source>
        <dbReference type="ARBA" id="ARBA00023136"/>
    </source>
</evidence>
<feature type="transmembrane region" description="Helical" evidence="6">
    <location>
        <begin position="142"/>
        <end position="163"/>
    </location>
</feature>
<gene>
    <name evidence="7" type="ORF">HMPREF9448_00985</name>
</gene>
<dbReference type="RefSeq" id="WP_008861476.1">
    <property type="nucleotide sequence ID" value="NZ_JH815204.1"/>
</dbReference>
<comment type="caution">
    <text evidence="7">The sequence shown here is derived from an EMBL/GenBank/DDBJ whole genome shotgun (WGS) entry which is preliminary data.</text>
</comment>
<proteinExistence type="predicted"/>
<feature type="transmembrane region" description="Helical" evidence="6">
    <location>
        <begin position="247"/>
        <end position="268"/>
    </location>
</feature>
<feature type="transmembrane region" description="Helical" evidence="6">
    <location>
        <begin position="169"/>
        <end position="188"/>
    </location>
</feature>
<comment type="subcellular location">
    <subcellularLocation>
        <location evidence="1">Cell membrane</location>
        <topology evidence="1">Multi-pass membrane protein</topology>
    </subcellularLocation>
</comment>
<keyword evidence="3 6" id="KW-0812">Transmembrane</keyword>
<dbReference type="AlphaFoldDB" id="K0WZ90"/>
<feature type="transmembrane region" description="Helical" evidence="6">
    <location>
        <begin position="289"/>
        <end position="313"/>
    </location>
</feature>
<evidence type="ECO:0000313" key="7">
    <source>
        <dbReference type="EMBL" id="EJZ64508.1"/>
    </source>
</evidence>
<name>K0WZ90_9BACT</name>
<organism evidence="7 8">
    <name type="scientific">Barnesiella intestinihominis YIT 11860</name>
    <dbReference type="NCBI Taxonomy" id="742726"/>
    <lineage>
        <taxon>Bacteria</taxon>
        <taxon>Pseudomonadati</taxon>
        <taxon>Bacteroidota</taxon>
        <taxon>Bacteroidia</taxon>
        <taxon>Bacteroidales</taxon>
        <taxon>Barnesiellaceae</taxon>
        <taxon>Barnesiella</taxon>
    </lineage>
</organism>
<dbReference type="Proteomes" id="UP000006044">
    <property type="component" value="Unassembled WGS sequence"/>
</dbReference>
<sequence>MNRSTKFINDIFIYAIGNLGSKLITFLLVPLYTYYISPDDFGYYDIVLTLTFLAMGFITFQLRDGTFRFLLDNEDEYTRKGVVSFSYKLMAQSSLVVLLVGIVFSFFYDIRDWGWIVAFVITLSLYEVEVQIVRGLGQNKSFVLAGILTAFQIGLYSLIFVAWLRMGIAGIFCSNILSRLVTMVIIEFRARVFKRYFIVSFRDKSLNRALLKYSLPLLPNAVCWWLLGSSSRLFIEHFLGLEANGIFAVAMKFSTILETFSVIVYQAWQETAIKQYGAADRSKFFSRIFNTYILILSVLALIFVFVLKINYSWLVDSRYLESLQYLYPMFISVICFALASFYDLGYQCSKQTVRNLPGVITTTGLNLIMNYVFIRFMGIWGIVLSSILSYLFMLGFRIIDTWKFFPVKVSMEIIYPILFLIGGAIVFYRVDSIILQIIYITVVVILSYCIQPRSIRQELQMKIKALFN</sequence>
<evidence type="ECO:0000256" key="4">
    <source>
        <dbReference type="ARBA" id="ARBA00022989"/>
    </source>
</evidence>
<dbReference type="STRING" id="742726.HMPREF9448_00985"/>